<protein>
    <submittedName>
        <fullName evidence="1">4157_t:CDS:1</fullName>
    </submittedName>
</protein>
<reference evidence="1" key="1">
    <citation type="submission" date="2022-08" db="EMBL/GenBank/DDBJ databases">
        <authorList>
            <person name="Kallberg Y."/>
            <person name="Tangrot J."/>
            <person name="Rosling A."/>
        </authorList>
    </citation>
    <scope>NUCLEOTIDE SEQUENCE</scope>
    <source>
        <strain evidence="1">Wild A</strain>
    </source>
</reference>
<evidence type="ECO:0000313" key="1">
    <source>
        <dbReference type="EMBL" id="CAI2175649.1"/>
    </source>
</evidence>
<proteinExistence type="predicted"/>
<dbReference type="EMBL" id="CAMKVN010001393">
    <property type="protein sequence ID" value="CAI2175649.1"/>
    <property type="molecule type" value="Genomic_DNA"/>
</dbReference>
<gene>
    <name evidence="1" type="ORF">FWILDA_LOCUS7200</name>
</gene>
<dbReference type="AlphaFoldDB" id="A0A9W4SNE3"/>
<sequence length="84" mass="9577">MTIRSEILQTIQNFLAQEVKPKKAYRAFTANLKRLSETPRLQDLTFKEAELSQIQAKFAQWLESAQKKTKPTLSKPSSPSPLSN</sequence>
<name>A0A9W4SNE3_9GLOM</name>
<accession>A0A9W4SNE3</accession>
<organism evidence="1 2">
    <name type="scientific">Funneliformis geosporum</name>
    <dbReference type="NCBI Taxonomy" id="1117311"/>
    <lineage>
        <taxon>Eukaryota</taxon>
        <taxon>Fungi</taxon>
        <taxon>Fungi incertae sedis</taxon>
        <taxon>Mucoromycota</taxon>
        <taxon>Glomeromycotina</taxon>
        <taxon>Glomeromycetes</taxon>
        <taxon>Glomerales</taxon>
        <taxon>Glomeraceae</taxon>
        <taxon>Funneliformis</taxon>
    </lineage>
</organism>
<keyword evidence="2" id="KW-1185">Reference proteome</keyword>
<evidence type="ECO:0000313" key="2">
    <source>
        <dbReference type="Proteomes" id="UP001153678"/>
    </source>
</evidence>
<dbReference type="Proteomes" id="UP001153678">
    <property type="component" value="Unassembled WGS sequence"/>
</dbReference>
<comment type="caution">
    <text evidence="1">The sequence shown here is derived from an EMBL/GenBank/DDBJ whole genome shotgun (WGS) entry which is preliminary data.</text>
</comment>